<evidence type="ECO:0000256" key="2">
    <source>
        <dbReference type="ARBA" id="ARBA00012814"/>
    </source>
</evidence>
<evidence type="ECO:0000313" key="12">
    <source>
        <dbReference type="EMBL" id="OGG35177.1"/>
    </source>
</evidence>
<evidence type="ECO:0000313" key="13">
    <source>
        <dbReference type="Proteomes" id="UP000176186"/>
    </source>
</evidence>
<dbReference type="PANTHER" id="PTHR10947:SF0">
    <property type="entry name" value="PHENYLALANINE--TRNA LIGASE BETA SUBUNIT"/>
    <property type="match status" value="1"/>
</dbReference>
<sequence>MNILIPDSWLQEFLKTKATPQQLKEYLSLCGPSVERIYKKNGEILYDIEITSNRPDAMSVAGIAREAAAILPRFGIAATFLNDPYDIKSKVESRKLKVEKKLFIKTDPKLNPRWASIVLSGVHVGPSPTRLIKLLEATGIRPVNNVVDITNYLMRSYGQPTHAFDYNEIGGGKMILRTSRKGEKIVTLDGKTHVLPGGDIVIEDGNERLIDLCGIMGGYNSSIKNSTTSVVLFTQTYNPENIRKTSMALAHRTDAAGLFEKGLDSELVLPTLVRGITLMEEMTGARLASKVYDIYPSPYKPYTVSVSKKKVTAYIGEDIKNIEKILTPLGFRTKIDASSVTVTVPSFRKDVTLDVDIIEEAARMFGYHNIAAHLPASEPPVVLPDVELSYEQEIKTRLRDWGYTELYTYSMIPEKLMDMFGLNKHKAYKIANPLSDEWVYMRPTLLPGILAAIKENLKHEHSLQLFELGMTYGYRQHDLPKETPVLMVAWTGNRLREAKGLAEAIAALFGLPFEEGVYGSVSEADAEILAKMEITEPVTILTVHIEEMVRRANPVKKYIPIPKYPPVIEDFSFVVPPDFRVGPFIDVLSKIHKLIQSVTLLDGYENKRTFRVTYLDTARTLTNLDVAPVHQKFLEYAAEKFGISPVI</sequence>
<evidence type="ECO:0000256" key="3">
    <source>
        <dbReference type="ARBA" id="ARBA00022598"/>
    </source>
</evidence>
<evidence type="ECO:0000259" key="10">
    <source>
        <dbReference type="PROSITE" id="PS51447"/>
    </source>
</evidence>
<dbReference type="InterPro" id="IPR036690">
    <property type="entry name" value="Fdx_antiC-bd_sf"/>
</dbReference>
<evidence type="ECO:0000256" key="1">
    <source>
        <dbReference type="ARBA" id="ARBA00001946"/>
    </source>
</evidence>
<dbReference type="Pfam" id="PF17759">
    <property type="entry name" value="tRNA_synthFbeta"/>
    <property type="match status" value="1"/>
</dbReference>
<organism evidence="12 13">
    <name type="scientific">Candidatus Gottesmanbacteria bacterium RIFOXYB1_FULL_47_11</name>
    <dbReference type="NCBI Taxonomy" id="1798401"/>
    <lineage>
        <taxon>Bacteria</taxon>
        <taxon>Candidatus Gottesmaniibacteriota</taxon>
    </lineage>
</organism>
<gene>
    <name evidence="12" type="ORF">A2363_03835</name>
</gene>
<dbReference type="InterPro" id="IPR045060">
    <property type="entry name" value="Phe-tRNA-ligase_IIc_bsu"/>
</dbReference>
<keyword evidence="3" id="KW-0436">Ligase</keyword>
<keyword evidence="7" id="KW-0460">Magnesium</keyword>
<evidence type="ECO:0000256" key="6">
    <source>
        <dbReference type="ARBA" id="ARBA00022840"/>
    </source>
</evidence>
<dbReference type="Gene3D" id="3.30.70.380">
    <property type="entry name" value="Ferrodoxin-fold anticodon-binding domain"/>
    <property type="match status" value="1"/>
</dbReference>
<dbReference type="InterPro" id="IPR005147">
    <property type="entry name" value="tRNA_synthase_B5-dom"/>
</dbReference>
<keyword evidence="9" id="KW-0030">Aminoacyl-tRNA synthetase</keyword>
<dbReference type="PANTHER" id="PTHR10947">
    <property type="entry name" value="PHENYLALANYL-TRNA SYNTHETASE BETA CHAIN AND LEUCINE-RICH REPEAT-CONTAINING PROTEIN 47"/>
    <property type="match status" value="1"/>
</dbReference>
<dbReference type="GO" id="GO:0005524">
    <property type="term" value="F:ATP binding"/>
    <property type="evidence" value="ECO:0007669"/>
    <property type="project" value="UniProtKB-KW"/>
</dbReference>
<evidence type="ECO:0000256" key="4">
    <source>
        <dbReference type="ARBA" id="ARBA00022723"/>
    </source>
</evidence>
<feature type="domain" description="FDX-ACB" evidence="10">
    <location>
        <begin position="562"/>
        <end position="647"/>
    </location>
</feature>
<keyword evidence="6" id="KW-0067">ATP-binding</keyword>
<dbReference type="InterPro" id="IPR020825">
    <property type="entry name" value="Phe-tRNA_synthase-like_B3/B4"/>
</dbReference>
<comment type="caution">
    <text evidence="12">The sequence shown here is derived from an EMBL/GenBank/DDBJ whole genome shotgun (WGS) entry which is preliminary data.</text>
</comment>
<dbReference type="EMBL" id="MFKE01000017">
    <property type="protein sequence ID" value="OGG35177.1"/>
    <property type="molecule type" value="Genomic_DNA"/>
</dbReference>
<feature type="domain" description="B5" evidence="11">
    <location>
        <begin position="299"/>
        <end position="372"/>
    </location>
</feature>
<dbReference type="SUPFAM" id="SSF46955">
    <property type="entry name" value="Putative DNA-binding domain"/>
    <property type="match status" value="2"/>
</dbReference>
<dbReference type="Pfam" id="PF03147">
    <property type="entry name" value="FDX-ACB"/>
    <property type="match status" value="1"/>
</dbReference>
<dbReference type="Pfam" id="PF03484">
    <property type="entry name" value="B5"/>
    <property type="match status" value="1"/>
</dbReference>
<dbReference type="Gene3D" id="3.30.56.10">
    <property type="match status" value="2"/>
</dbReference>
<dbReference type="GO" id="GO:0006432">
    <property type="term" value="P:phenylalanyl-tRNA aminoacylation"/>
    <property type="evidence" value="ECO:0007669"/>
    <property type="project" value="InterPro"/>
</dbReference>
<dbReference type="SMART" id="SM00896">
    <property type="entry name" value="FDX-ACB"/>
    <property type="match status" value="1"/>
</dbReference>
<dbReference type="SUPFAM" id="SSF56037">
    <property type="entry name" value="PheT/TilS domain"/>
    <property type="match status" value="1"/>
</dbReference>
<name>A0A1F6BF74_9BACT</name>
<dbReference type="GO" id="GO:0004826">
    <property type="term" value="F:phenylalanine-tRNA ligase activity"/>
    <property type="evidence" value="ECO:0007669"/>
    <property type="project" value="UniProtKB-EC"/>
</dbReference>
<evidence type="ECO:0000256" key="8">
    <source>
        <dbReference type="ARBA" id="ARBA00022917"/>
    </source>
</evidence>
<dbReference type="Gene3D" id="3.30.930.10">
    <property type="entry name" value="Bira Bifunctional Protein, Domain 2"/>
    <property type="match status" value="1"/>
</dbReference>
<dbReference type="InterPro" id="IPR009061">
    <property type="entry name" value="DNA-bd_dom_put_sf"/>
</dbReference>
<dbReference type="SMART" id="SM00873">
    <property type="entry name" value="B3_4"/>
    <property type="match status" value="1"/>
</dbReference>
<dbReference type="InterPro" id="IPR005146">
    <property type="entry name" value="B3/B4_tRNA-bd"/>
</dbReference>
<keyword evidence="5" id="KW-0547">Nucleotide-binding</keyword>
<dbReference type="GO" id="GO:0009328">
    <property type="term" value="C:phenylalanine-tRNA ligase complex"/>
    <property type="evidence" value="ECO:0007669"/>
    <property type="project" value="TreeGrafter"/>
</dbReference>
<dbReference type="SUPFAM" id="SSF55681">
    <property type="entry name" value="Class II aaRS and biotin synthetases"/>
    <property type="match status" value="1"/>
</dbReference>
<dbReference type="Proteomes" id="UP000176186">
    <property type="component" value="Unassembled WGS sequence"/>
</dbReference>
<dbReference type="SMART" id="SM00874">
    <property type="entry name" value="B5"/>
    <property type="match status" value="1"/>
</dbReference>
<accession>A0A1F6BF74</accession>
<dbReference type="PROSITE" id="PS51447">
    <property type="entry name" value="FDX_ACB"/>
    <property type="match status" value="1"/>
</dbReference>
<dbReference type="InterPro" id="IPR045864">
    <property type="entry name" value="aa-tRNA-synth_II/BPL/LPL"/>
</dbReference>
<dbReference type="STRING" id="1798401.A2363_03835"/>
<dbReference type="Pfam" id="PF03483">
    <property type="entry name" value="B3_4"/>
    <property type="match status" value="1"/>
</dbReference>
<dbReference type="EC" id="6.1.1.20" evidence="2"/>
<keyword evidence="4" id="KW-0479">Metal-binding</keyword>
<proteinExistence type="predicted"/>
<evidence type="ECO:0000256" key="5">
    <source>
        <dbReference type="ARBA" id="ARBA00022741"/>
    </source>
</evidence>
<reference evidence="12 13" key="1">
    <citation type="journal article" date="2016" name="Nat. Commun.">
        <title>Thousands of microbial genomes shed light on interconnected biogeochemical processes in an aquifer system.</title>
        <authorList>
            <person name="Anantharaman K."/>
            <person name="Brown C.T."/>
            <person name="Hug L.A."/>
            <person name="Sharon I."/>
            <person name="Castelle C.J."/>
            <person name="Probst A.J."/>
            <person name="Thomas B.C."/>
            <person name="Singh A."/>
            <person name="Wilkins M.J."/>
            <person name="Karaoz U."/>
            <person name="Brodie E.L."/>
            <person name="Williams K.H."/>
            <person name="Hubbard S.S."/>
            <person name="Banfield J.F."/>
        </authorList>
    </citation>
    <scope>NUCLEOTIDE SEQUENCE [LARGE SCALE GENOMIC DNA]</scope>
</reference>
<dbReference type="Gene3D" id="3.50.40.10">
    <property type="entry name" value="Phenylalanyl-trna Synthetase, Chain B, domain 3"/>
    <property type="match status" value="1"/>
</dbReference>
<comment type="cofactor">
    <cofactor evidence="1">
        <name>Mg(2+)</name>
        <dbReference type="ChEBI" id="CHEBI:18420"/>
    </cofactor>
</comment>
<dbReference type="PROSITE" id="PS51483">
    <property type="entry name" value="B5"/>
    <property type="match status" value="1"/>
</dbReference>
<keyword evidence="8" id="KW-0648">Protein biosynthesis</keyword>
<dbReference type="GO" id="GO:0003723">
    <property type="term" value="F:RNA binding"/>
    <property type="evidence" value="ECO:0007669"/>
    <property type="project" value="InterPro"/>
</dbReference>
<dbReference type="InterPro" id="IPR041616">
    <property type="entry name" value="PheRS_beta_core"/>
</dbReference>
<dbReference type="SUPFAM" id="SSF54991">
    <property type="entry name" value="Anticodon-binding domain of PheRS"/>
    <property type="match status" value="1"/>
</dbReference>
<evidence type="ECO:0000259" key="11">
    <source>
        <dbReference type="PROSITE" id="PS51483"/>
    </source>
</evidence>
<dbReference type="InterPro" id="IPR005121">
    <property type="entry name" value="Fdx_antiC-bd"/>
</dbReference>
<dbReference type="GO" id="GO:0000287">
    <property type="term" value="F:magnesium ion binding"/>
    <property type="evidence" value="ECO:0007669"/>
    <property type="project" value="InterPro"/>
</dbReference>
<protein>
    <recommendedName>
        <fullName evidence="2">phenylalanine--tRNA ligase</fullName>
        <ecNumber evidence="2">6.1.1.20</ecNumber>
    </recommendedName>
</protein>
<dbReference type="AlphaFoldDB" id="A0A1F6BF74"/>
<evidence type="ECO:0000256" key="9">
    <source>
        <dbReference type="ARBA" id="ARBA00023146"/>
    </source>
</evidence>
<evidence type="ECO:0000256" key="7">
    <source>
        <dbReference type="ARBA" id="ARBA00022842"/>
    </source>
</evidence>